<evidence type="ECO:0000256" key="2">
    <source>
        <dbReference type="ARBA" id="ARBA00023239"/>
    </source>
</evidence>
<dbReference type="CDD" id="cd06558">
    <property type="entry name" value="crotonase-like"/>
    <property type="match status" value="1"/>
</dbReference>
<dbReference type="GO" id="GO:0016829">
    <property type="term" value="F:lyase activity"/>
    <property type="evidence" value="ECO:0007669"/>
    <property type="project" value="UniProtKB-KW"/>
</dbReference>
<evidence type="ECO:0000256" key="3">
    <source>
        <dbReference type="RuleBase" id="RU003707"/>
    </source>
</evidence>
<dbReference type="InterPro" id="IPR014748">
    <property type="entry name" value="Enoyl-CoA_hydra_C"/>
</dbReference>
<dbReference type="STRING" id="1193011.LEP1GSC058_1958"/>
<dbReference type="Gene3D" id="3.90.226.10">
    <property type="entry name" value="2-enoyl-CoA Hydratase, Chain A, domain 1"/>
    <property type="match status" value="1"/>
</dbReference>
<dbReference type="PANTHER" id="PTHR11941:SF54">
    <property type="entry name" value="ENOYL-COA HYDRATASE, MITOCHONDRIAL"/>
    <property type="match status" value="1"/>
</dbReference>
<proteinExistence type="inferred from homology"/>
<sequence>MNYLREKIELKNGRAEFIKIQTNEQNSLTRSNLIELEKILQEIQADDSIRAAVLTSDNEKFFSNGVDAENILNTPKERLSEEMGQIVISFGHLLRFDKPLIAEVTGYAMGGGAVMTLACDFRYMLEGKGRIAFTEILVGLPLPLTFIERLRETVDPRCLNEMCLLGKLYKAPEAKEINLINEIATTRIDLRKIVIKKLEEVLSIAPSAYRRTKQAMNKAVISRFEENLEFTRKSLEDPIVVSNLLEAMTALKEKRRPKLI</sequence>
<dbReference type="EMBL" id="AKWZ02000003">
    <property type="protein sequence ID" value="EPG75277.1"/>
    <property type="molecule type" value="Genomic_DNA"/>
</dbReference>
<dbReference type="AlphaFoldDB" id="S3W4T1"/>
<reference evidence="4" key="1">
    <citation type="submission" date="2013-04" db="EMBL/GenBank/DDBJ databases">
        <authorList>
            <person name="Harkins D.M."/>
            <person name="Durkin A.S."/>
            <person name="Selengut J.D."/>
            <person name="Sanka R."/>
            <person name="DePew J."/>
            <person name="Purushe J."/>
            <person name="Ahmed A."/>
            <person name="van der Linden H."/>
            <person name="Goris M.G.A."/>
            <person name="Hartskeerl R.A."/>
            <person name="Vinetz J.M."/>
            <person name="Sutton G.G."/>
            <person name="Nelson W.C."/>
            <person name="Fouts D.E."/>
        </authorList>
    </citation>
    <scope>NUCLEOTIDE SEQUENCE [LARGE SCALE GENOMIC DNA]</scope>
    <source>
        <strain evidence="4">BUT 6</strain>
    </source>
</reference>
<dbReference type="OrthoDB" id="9807606at2"/>
<dbReference type="InterPro" id="IPR018376">
    <property type="entry name" value="Enoyl-CoA_hyd/isom_CS"/>
</dbReference>
<name>S3W4T1_9LEPT</name>
<dbReference type="Pfam" id="PF00378">
    <property type="entry name" value="ECH_1"/>
    <property type="match status" value="1"/>
</dbReference>
<evidence type="ECO:0000313" key="5">
    <source>
        <dbReference type="Proteomes" id="UP000014540"/>
    </source>
</evidence>
<dbReference type="Gene3D" id="1.10.12.10">
    <property type="entry name" value="Lyase 2-enoyl-coa Hydratase, Chain A, domain 2"/>
    <property type="match status" value="1"/>
</dbReference>
<dbReference type="GO" id="GO:0006635">
    <property type="term" value="P:fatty acid beta-oxidation"/>
    <property type="evidence" value="ECO:0007669"/>
    <property type="project" value="TreeGrafter"/>
</dbReference>
<dbReference type="GO" id="GO:0016853">
    <property type="term" value="F:isomerase activity"/>
    <property type="evidence" value="ECO:0007669"/>
    <property type="project" value="UniProtKB-KW"/>
</dbReference>
<keyword evidence="5" id="KW-1185">Reference proteome</keyword>
<dbReference type="InterPro" id="IPR029045">
    <property type="entry name" value="ClpP/crotonase-like_dom_sf"/>
</dbReference>
<dbReference type="InterPro" id="IPR001753">
    <property type="entry name" value="Enoyl-CoA_hydra/iso"/>
</dbReference>
<evidence type="ECO:0000313" key="4">
    <source>
        <dbReference type="EMBL" id="EPG75277.1"/>
    </source>
</evidence>
<comment type="similarity">
    <text evidence="1 3">Belongs to the enoyl-CoA hydratase/isomerase family.</text>
</comment>
<dbReference type="SUPFAM" id="SSF52096">
    <property type="entry name" value="ClpP/crotonase"/>
    <property type="match status" value="1"/>
</dbReference>
<organism evidence="4 5">
    <name type="scientific">Leptospira fainei serovar Hurstbridge str. BUT 6</name>
    <dbReference type="NCBI Taxonomy" id="1193011"/>
    <lineage>
        <taxon>Bacteria</taxon>
        <taxon>Pseudomonadati</taxon>
        <taxon>Spirochaetota</taxon>
        <taxon>Spirochaetia</taxon>
        <taxon>Leptospirales</taxon>
        <taxon>Leptospiraceae</taxon>
        <taxon>Leptospira</taxon>
    </lineage>
</organism>
<protein>
    <submittedName>
        <fullName evidence="4">Enoyl-CoA hydratase/isomerase family protein</fullName>
    </submittedName>
</protein>
<dbReference type="RefSeq" id="WP_016548368.1">
    <property type="nucleotide sequence ID" value="NZ_AKWZ02000003.1"/>
</dbReference>
<accession>S3W4T1</accession>
<comment type="caution">
    <text evidence="4">The sequence shown here is derived from an EMBL/GenBank/DDBJ whole genome shotgun (WGS) entry which is preliminary data.</text>
</comment>
<dbReference type="PROSITE" id="PS00166">
    <property type="entry name" value="ENOYL_COA_HYDRATASE"/>
    <property type="match status" value="1"/>
</dbReference>
<keyword evidence="2" id="KW-0456">Lyase</keyword>
<dbReference type="PANTHER" id="PTHR11941">
    <property type="entry name" value="ENOYL-COA HYDRATASE-RELATED"/>
    <property type="match status" value="1"/>
</dbReference>
<dbReference type="Proteomes" id="UP000014540">
    <property type="component" value="Unassembled WGS sequence"/>
</dbReference>
<gene>
    <name evidence="4" type="ORF">LEP1GSC058_1958</name>
</gene>
<evidence type="ECO:0000256" key="1">
    <source>
        <dbReference type="ARBA" id="ARBA00005254"/>
    </source>
</evidence>